<dbReference type="GO" id="GO:0004674">
    <property type="term" value="F:protein serine/threonine kinase activity"/>
    <property type="evidence" value="ECO:0007669"/>
    <property type="project" value="TreeGrafter"/>
</dbReference>
<dbReference type="EMBL" id="HBIX01007169">
    <property type="protein sequence ID" value="CAE0712872.1"/>
    <property type="molecule type" value="Transcribed_RNA"/>
</dbReference>
<reference evidence="5" key="1">
    <citation type="submission" date="2021-01" db="EMBL/GenBank/DDBJ databases">
        <authorList>
            <person name="Corre E."/>
            <person name="Pelletier E."/>
            <person name="Niang G."/>
            <person name="Scheremetjew M."/>
            <person name="Finn R."/>
            <person name="Kale V."/>
            <person name="Holt S."/>
            <person name="Cochrane G."/>
            <person name="Meng A."/>
            <person name="Brown T."/>
            <person name="Cohen L."/>
        </authorList>
    </citation>
    <scope>NUCLEOTIDE SEQUENCE</scope>
    <source>
        <strain evidence="5">10249 10 AB</strain>
    </source>
</reference>
<dbReference type="PANTHER" id="PTHR44329">
    <property type="entry name" value="SERINE/THREONINE-PROTEIN KINASE TNNI3K-RELATED"/>
    <property type="match status" value="1"/>
</dbReference>
<accession>A0A6U9X2G1</accession>
<evidence type="ECO:0000259" key="4">
    <source>
        <dbReference type="PROSITE" id="PS50011"/>
    </source>
</evidence>
<protein>
    <recommendedName>
        <fullName evidence="4">Protein kinase domain-containing protein</fullName>
    </recommendedName>
</protein>
<evidence type="ECO:0000256" key="2">
    <source>
        <dbReference type="PIRSR" id="PIRSR000615-3"/>
    </source>
</evidence>
<evidence type="ECO:0000256" key="3">
    <source>
        <dbReference type="SAM" id="MobiDB-lite"/>
    </source>
</evidence>
<dbReference type="Gene3D" id="1.10.510.10">
    <property type="entry name" value="Transferase(Phosphotransferase) domain 1"/>
    <property type="match status" value="1"/>
</dbReference>
<feature type="compositionally biased region" description="Basic and acidic residues" evidence="3">
    <location>
        <begin position="415"/>
        <end position="442"/>
    </location>
</feature>
<dbReference type="Pfam" id="PF00069">
    <property type="entry name" value="Pkinase"/>
    <property type="match status" value="1"/>
</dbReference>
<keyword evidence="2" id="KW-0460">Magnesium</keyword>
<gene>
    <name evidence="5" type="ORF">PAUS00366_LOCUS5620</name>
    <name evidence="6" type="ORF">PAUS00366_LOCUS5624</name>
</gene>
<dbReference type="SMART" id="SM00220">
    <property type="entry name" value="S_TKc"/>
    <property type="match status" value="1"/>
</dbReference>
<sequence>MSAYDQMDPAEIEHIGRKAWKAASRSAKHMSKHSRIVNPSLEKCIPRFERSEVILGEFLGSGGFNDVYEIEAIDLIKNLEEAEHAKKIASPLQQEHRAFVSKHVFRESSQNCRYAMKFLSLDTINDPGRYITGAADLVVEAKFLASLEHPNIIKLRGMAASGTSGFAKMEERGYFLLLDRLQCTLEDKIDVWRDFEDELITSTSPSAEKDQREFLAERLHVAFDVCAALDYLHANDIIYRDLKPDNIGFDIRGDVKLFDFGLAKELDESLKSEGCSEMYELSGNTGSLRYMAPEVARSDPYNLSADVYGFGLLLWQICSLDLPYDGMNRQDHSEMVVYGDERPEIDPSWSTPLRILIKRAWEQEPLVRPDMDAIYKILRREICALRDGDDSGLEHTKRRSTFVMGRDSAVNKSRTRQDSSRIKASLDHEGVEGRHMTVPDEE</sequence>
<feature type="active site" description="Proton acceptor" evidence="1">
    <location>
        <position position="241"/>
    </location>
</feature>
<organism evidence="5">
    <name type="scientific">Pseudo-nitzschia australis</name>
    <dbReference type="NCBI Taxonomy" id="44445"/>
    <lineage>
        <taxon>Eukaryota</taxon>
        <taxon>Sar</taxon>
        <taxon>Stramenopiles</taxon>
        <taxon>Ochrophyta</taxon>
        <taxon>Bacillariophyta</taxon>
        <taxon>Bacillariophyceae</taxon>
        <taxon>Bacillariophycidae</taxon>
        <taxon>Bacillariales</taxon>
        <taxon>Bacillariaceae</taxon>
        <taxon>Pseudo-nitzschia</taxon>
    </lineage>
</organism>
<evidence type="ECO:0000256" key="1">
    <source>
        <dbReference type="PIRSR" id="PIRSR000615-1"/>
    </source>
</evidence>
<evidence type="ECO:0000313" key="5">
    <source>
        <dbReference type="EMBL" id="CAE0712868.1"/>
    </source>
</evidence>
<feature type="binding site" evidence="2">
    <location>
        <position position="246"/>
    </location>
    <ligand>
        <name>Mg(2+)</name>
        <dbReference type="ChEBI" id="CHEBI:18420"/>
    </ligand>
</feature>
<feature type="region of interest" description="Disordered" evidence="3">
    <location>
        <begin position="406"/>
        <end position="442"/>
    </location>
</feature>
<dbReference type="InterPro" id="IPR051681">
    <property type="entry name" value="Ser/Thr_Kinases-Pseudokinases"/>
</dbReference>
<keyword evidence="2" id="KW-0479">Metal-binding</keyword>
<dbReference type="AlphaFoldDB" id="A0A6U9X2G1"/>
<dbReference type="PROSITE" id="PS50011">
    <property type="entry name" value="PROTEIN_KINASE_DOM"/>
    <property type="match status" value="1"/>
</dbReference>
<dbReference type="SUPFAM" id="SSF56112">
    <property type="entry name" value="Protein kinase-like (PK-like)"/>
    <property type="match status" value="1"/>
</dbReference>
<proteinExistence type="predicted"/>
<dbReference type="GO" id="GO:0046872">
    <property type="term" value="F:metal ion binding"/>
    <property type="evidence" value="ECO:0007669"/>
    <property type="project" value="UniProtKB-KW"/>
</dbReference>
<dbReference type="EMBL" id="HBIX01007165">
    <property type="protein sequence ID" value="CAE0712868.1"/>
    <property type="molecule type" value="Transcribed_RNA"/>
</dbReference>
<feature type="domain" description="Protein kinase" evidence="4">
    <location>
        <begin position="53"/>
        <end position="382"/>
    </location>
</feature>
<dbReference type="GO" id="GO:0005524">
    <property type="term" value="F:ATP binding"/>
    <property type="evidence" value="ECO:0007669"/>
    <property type="project" value="InterPro"/>
</dbReference>
<feature type="binding site" evidence="2">
    <location>
        <position position="259"/>
    </location>
    <ligand>
        <name>Mg(2+)</name>
        <dbReference type="ChEBI" id="CHEBI:18420"/>
    </ligand>
</feature>
<dbReference type="InterPro" id="IPR011009">
    <property type="entry name" value="Kinase-like_dom_sf"/>
</dbReference>
<dbReference type="InterPro" id="IPR000719">
    <property type="entry name" value="Prot_kinase_dom"/>
</dbReference>
<dbReference type="Gene3D" id="3.30.200.20">
    <property type="entry name" value="Phosphorylase Kinase, domain 1"/>
    <property type="match status" value="1"/>
</dbReference>
<name>A0A6U9X2G1_9STRA</name>
<evidence type="ECO:0000313" key="6">
    <source>
        <dbReference type="EMBL" id="CAE0712872.1"/>
    </source>
</evidence>